<comment type="cofactor">
    <cofactor evidence="1">
        <name>Mg(2+)</name>
        <dbReference type="ChEBI" id="CHEBI:18420"/>
    </cofactor>
</comment>
<dbReference type="GO" id="GO:0016787">
    <property type="term" value="F:hydrolase activity"/>
    <property type="evidence" value="ECO:0007669"/>
    <property type="project" value="UniProtKB-KW"/>
</dbReference>
<sequence>MGRTNISPDDIYDYGLFLIDKALKTSGSCLKEFRQMPQPIHPSPWDSHLDNSLIAEQLNYDHEFERESAARCTESLNAEQREAFQQAIQSVEEDLGHTFFLDGPGGTGKTYVYTTLCHYLRSQGKIVICVASSGIAALLLPGGRTAHSMFKIPINGLDDGSFCNIPKDSQRAALLRKVDLFI</sequence>
<comment type="similarity">
    <text evidence="1">Belongs to the helicase family.</text>
</comment>
<dbReference type="OrthoDB" id="3366231at2759"/>
<dbReference type="STRING" id="436010.A0A167TX19"/>
<dbReference type="GO" id="GO:0043139">
    <property type="term" value="F:5'-3' DNA helicase activity"/>
    <property type="evidence" value="ECO:0007669"/>
    <property type="project" value="UniProtKB-EC"/>
</dbReference>
<dbReference type="SUPFAM" id="SSF52540">
    <property type="entry name" value="P-loop containing nucleoside triphosphate hydrolases"/>
    <property type="match status" value="1"/>
</dbReference>
<dbReference type="Pfam" id="PF05970">
    <property type="entry name" value="PIF1"/>
    <property type="match status" value="1"/>
</dbReference>
<dbReference type="GO" id="GO:0006310">
    <property type="term" value="P:DNA recombination"/>
    <property type="evidence" value="ECO:0007669"/>
    <property type="project" value="UniProtKB-KW"/>
</dbReference>
<protein>
    <recommendedName>
        <fullName evidence="1">ATP-dependent DNA helicase</fullName>
        <ecNumber evidence="1">5.6.2.3</ecNumber>
    </recommendedName>
</protein>
<keyword evidence="1" id="KW-0234">DNA repair</keyword>
<feature type="domain" description="DNA helicase Pif1-like DEAD-box helicase" evidence="2">
    <location>
        <begin position="76"/>
        <end position="182"/>
    </location>
</feature>
<dbReference type="AlphaFoldDB" id="A0A167TX19"/>
<dbReference type="Proteomes" id="UP000076532">
    <property type="component" value="Unassembled WGS sequence"/>
</dbReference>
<keyword evidence="1" id="KW-0378">Hydrolase</keyword>
<dbReference type="GO" id="GO:0005524">
    <property type="term" value="F:ATP binding"/>
    <property type="evidence" value="ECO:0007669"/>
    <property type="project" value="UniProtKB-KW"/>
</dbReference>
<dbReference type="PANTHER" id="PTHR10492:SF57">
    <property type="entry name" value="ATP-DEPENDENT DNA HELICASE"/>
    <property type="match status" value="1"/>
</dbReference>
<dbReference type="EMBL" id="KV417493">
    <property type="protein sequence ID" value="KZP30625.1"/>
    <property type="molecule type" value="Genomic_DNA"/>
</dbReference>
<dbReference type="EC" id="5.6.2.3" evidence="1"/>
<evidence type="ECO:0000313" key="4">
    <source>
        <dbReference type="EMBL" id="KZP30625.1"/>
    </source>
</evidence>
<comment type="catalytic activity">
    <reaction evidence="1">
        <text>ATP + H2O = ADP + phosphate + H(+)</text>
        <dbReference type="Rhea" id="RHEA:13065"/>
        <dbReference type="ChEBI" id="CHEBI:15377"/>
        <dbReference type="ChEBI" id="CHEBI:15378"/>
        <dbReference type="ChEBI" id="CHEBI:30616"/>
        <dbReference type="ChEBI" id="CHEBI:43474"/>
        <dbReference type="ChEBI" id="CHEBI:456216"/>
        <dbReference type="EC" id="5.6.2.3"/>
    </reaction>
</comment>
<reference evidence="3 5" key="1">
    <citation type="journal article" date="2016" name="Mol. Biol. Evol.">
        <title>Comparative Genomics of Early-Diverging Mushroom-Forming Fungi Provides Insights into the Origins of Lignocellulose Decay Capabilities.</title>
        <authorList>
            <person name="Nagy L.G."/>
            <person name="Riley R."/>
            <person name="Tritt A."/>
            <person name="Adam C."/>
            <person name="Daum C."/>
            <person name="Floudas D."/>
            <person name="Sun H."/>
            <person name="Yadav J.S."/>
            <person name="Pangilinan J."/>
            <person name="Larsson K.H."/>
            <person name="Matsuura K."/>
            <person name="Barry K."/>
            <person name="Labutti K."/>
            <person name="Kuo R."/>
            <person name="Ohm R.A."/>
            <person name="Bhattacharya S.S."/>
            <person name="Shirouzu T."/>
            <person name="Yoshinaga Y."/>
            <person name="Martin F.M."/>
            <person name="Grigoriev I.V."/>
            <person name="Hibbett D.S."/>
        </authorList>
    </citation>
    <scope>NUCLEOTIDE SEQUENCE [LARGE SCALE GENOMIC DNA]</scope>
    <source>
        <strain evidence="3 5">CBS 109695</strain>
    </source>
</reference>
<dbReference type="GO" id="GO:0006281">
    <property type="term" value="P:DNA repair"/>
    <property type="evidence" value="ECO:0007669"/>
    <property type="project" value="UniProtKB-KW"/>
</dbReference>
<name>A0A167TX19_9AGAM</name>
<dbReference type="PANTHER" id="PTHR10492">
    <property type="match status" value="1"/>
</dbReference>
<feature type="non-terminal residue" evidence="3">
    <location>
        <position position="182"/>
    </location>
</feature>
<gene>
    <name evidence="4" type="ORF">FIBSPDRAFT_814930</name>
    <name evidence="3" type="ORF">FIBSPDRAFT_845037</name>
</gene>
<keyword evidence="5" id="KW-1185">Reference proteome</keyword>
<dbReference type="GO" id="GO:0000723">
    <property type="term" value="P:telomere maintenance"/>
    <property type="evidence" value="ECO:0007669"/>
    <property type="project" value="InterPro"/>
</dbReference>
<keyword evidence="1" id="KW-0233">DNA recombination</keyword>
<dbReference type="InterPro" id="IPR027417">
    <property type="entry name" value="P-loop_NTPase"/>
</dbReference>
<keyword evidence="1" id="KW-0547">Nucleotide-binding</keyword>
<dbReference type="Gene3D" id="3.40.50.300">
    <property type="entry name" value="P-loop containing nucleotide triphosphate hydrolases"/>
    <property type="match status" value="1"/>
</dbReference>
<keyword evidence="1" id="KW-0347">Helicase</keyword>
<dbReference type="InterPro" id="IPR010285">
    <property type="entry name" value="DNA_helicase_pif1-like_DEAD"/>
</dbReference>
<evidence type="ECO:0000313" key="5">
    <source>
        <dbReference type="Proteomes" id="UP000076532"/>
    </source>
</evidence>
<keyword evidence="1" id="KW-0067">ATP-binding</keyword>
<keyword evidence="1" id="KW-0227">DNA damage</keyword>
<evidence type="ECO:0000313" key="3">
    <source>
        <dbReference type="EMBL" id="KZP03373.1"/>
    </source>
</evidence>
<accession>A0A167TX19</accession>
<proteinExistence type="inferred from homology"/>
<evidence type="ECO:0000256" key="1">
    <source>
        <dbReference type="RuleBase" id="RU363044"/>
    </source>
</evidence>
<organism evidence="3 5">
    <name type="scientific">Athelia psychrophila</name>
    <dbReference type="NCBI Taxonomy" id="1759441"/>
    <lineage>
        <taxon>Eukaryota</taxon>
        <taxon>Fungi</taxon>
        <taxon>Dikarya</taxon>
        <taxon>Basidiomycota</taxon>
        <taxon>Agaricomycotina</taxon>
        <taxon>Agaricomycetes</taxon>
        <taxon>Agaricomycetidae</taxon>
        <taxon>Atheliales</taxon>
        <taxon>Atheliaceae</taxon>
        <taxon>Athelia</taxon>
    </lineage>
</organism>
<evidence type="ECO:0000259" key="2">
    <source>
        <dbReference type="Pfam" id="PF05970"/>
    </source>
</evidence>
<dbReference type="EMBL" id="KV418085">
    <property type="protein sequence ID" value="KZP03373.1"/>
    <property type="molecule type" value="Genomic_DNA"/>
</dbReference>